<dbReference type="InterPro" id="IPR021214">
    <property type="entry name" value="DUF2568"/>
</dbReference>
<dbReference type="KEGG" id="sli:Slin_2213"/>
<gene>
    <name evidence="2" type="ordered locus">Slin_2213</name>
</gene>
<dbReference type="Proteomes" id="UP000002028">
    <property type="component" value="Chromosome"/>
</dbReference>
<proteinExistence type="predicted"/>
<dbReference type="RefSeq" id="WP_012926779.1">
    <property type="nucleotide sequence ID" value="NC_013730.1"/>
</dbReference>
<keyword evidence="1" id="KW-0472">Membrane</keyword>
<dbReference type="STRING" id="504472.Slin_2213"/>
<evidence type="ECO:0000313" key="3">
    <source>
        <dbReference type="Proteomes" id="UP000002028"/>
    </source>
</evidence>
<name>D2QEI3_SPILD</name>
<feature type="transmembrane region" description="Helical" evidence="1">
    <location>
        <begin position="38"/>
        <end position="56"/>
    </location>
</feature>
<keyword evidence="1" id="KW-1133">Transmembrane helix</keyword>
<evidence type="ECO:0000256" key="1">
    <source>
        <dbReference type="SAM" id="Phobius"/>
    </source>
</evidence>
<feature type="transmembrane region" description="Helical" evidence="1">
    <location>
        <begin position="68"/>
        <end position="85"/>
    </location>
</feature>
<evidence type="ECO:0000313" key="2">
    <source>
        <dbReference type="EMBL" id="ADB38235.1"/>
    </source>
</evidence>
<accession>D2QEI3</accession>
<protein>
    <recommendedName>
        <fullName evidence="4">DUF2568 domain-containing protein</fullName>
    </recommendedName>
</protein>
<evidence type="ECO:0008006" key="4">
    <source>
        <dbReference type="Google" id="ProtNLM"/>
    </source>
</evidence>
<dbReference type="AlphaFoldDB" id="D2QEI3"/>
<dbReference type="eggNOG" id="ENOG5033D6D">
    <property type="taxonomic scope" value="Bacteria"/>
</dbReference>
<keyword evidence="3" id="KW-1185">Reference proteome</keyword>
<dbReference type="EMBL" id="CP001769">
    <property type="protein sequence ID" value="ADB38235.1"/>
    <property type="molecule type" value="Genomic_DNA"/>
</dbReference>
<reference evidence="2 3" key="1">
    <citation type="journal article" date="2010" name="Stand. Genomic Sci.">
        <title>Complete genome sequence of Spirosoma linguale type strain (1).</title>
        <authorList>
            <person name="Lail K."/>
            <person name="Sikorski J."/>
            <person name="Saunders E."/>
            <person name="Lapidus A."/>
            <person name="Glavina Del Rio T."/>
            <person name="Copeland A."/>
            <person name="Tice H."/>
            <person name="Cheng J.-F."/>
            <person name="Lucas S."/>
            <person name="Nolan M."/>
            <person name="Bruce D."/>
            <person name="Goodwin L."/>
            <person name="Pitluck S."/>
            <person name="Ivanova N."/>
            <person name="Mavromatis K."/>
            <person name="Ovchinnikova G."/>
            <person name="Pati A."/>
            <person name="Chen A."/>
            <person name="Palaniappan K."/>
            <person name="Land M."/>
            <person name="Hauser L."/>
            <person name="Chang Y.-J."/>
            <person name="Jeffries C.D."/>
            <person name="Chain P."/>
            <person name="Brettin T."/>
            <person name="Detter J.C."/>
            <person name="Schuetze A."/>
            <person name="Rohde M."/>
            <person name="Tindall B.J."/>
            <person name="Goeker M."/>
            <person name="Bristow J."/>
            <person name="Eisen J.A."/>
            <person name="Markowitz V."/>
            <person name="Hugenholtz P."/>
            <person name="Kyrpides N.C."/>
            <person name="Klenk H.-P."/>
            <person name="Chen F."/>
        </authorList>
    </citation>
    <scope>NUCLEOTIDE SEQUENCE [LARGE SCALE GENOMIC DNA]</scope>
    <source>
        <strain evidence="3">ATCC 33905 / DSM 74 / LMG 10896 / Claus 1</strain>
    </source>
</reference>
<keyword evidence="1" id="KW-0812">Transmembrane</keyword>
<feature type="transmembrane region" description="Helical" evidence="1">
    <location>
        <begin position="91"/>
        <end position="110"/>
    </location>
</feature>
<feature type="transmembrane region" description="Helical" evidence="1">
    <location>
        <begin position="7"/>
        <end position="26"/>
    </location>
</feature>
<dbReference type="Pfam" id="PF10823">
    <property type="entry name" value="DUF2568"/>
    <property type="match status" value="1"/>
</dbReference>
<organism evidence="2 3">
    <name type="scientific">Spirosoma linguale (strain ATCC 33905 / DSM 74 / LMG 10896 / Claus 1)</name>
    <dbReference type="NCBI Taxonomy" id="504472"/>
    <lineage>
        <taxon>Bacteria</taxon>
        <taxon>Pseudomonadati</taxon>
        <taxon>Bacteroidota</taxon>
        <taxon>Cytophagia</taxon>
        <taxon>Cytophagales</taxon>
        <taxon>Cytophagaceae</taxon>
        <taxon>Spirosoma</taxon>
    </lineage>
</organism>
<sequence length="111" mass="12309">MQLIKATHQLIAFLLEIAMLISLGMWGFHGDKSTLEKLLPGLGMPLLAAILWGVLASPKSSYRLDLPYRLLFSFTLFCLAAFLLYRLGHTTLALVFVGIAIISTLLELVFD</sequence>
<dbReference type="HOGENOM" id="CLU_149376_1_1_10"/>